<reference evidence="1 2" key="1">
    <citation type="submission" date="2024-11" db="EMBL/GenBank/DDBJ databases">
        <title>Chromosome-level genome assembly of the freshwater bivalve Anodonta woodiana.</title>
        <authorList>
            <person name="Chen X."/>
        </authorList>
    </citation>
    <scope>NUCLEOTIDE SEQUENCE [LARGE SCALE GENOMIC DNA]</scope>
    <source>
        <strain evidence="1">MN2024</strain>
        <tissue evidence="1">Gills</tissue>
    </source>
</reference>
<dbReference type="EMBL" id="JBJQND010000011">
    <property type="protein sequence ID" value="KAL3862822.1"/>
    <property type="molecule type" value="Genomic_DNA"/>
</dbReference>
<comment type="caution">
    <text evidence="1">The sequence shown here is derived from an EMBL/GenBank/DDBJ whole genome shotgun (WGS) entry which is preliminary data.</text>
</comment>
<sequence>KTPEEVIGFTKNRTEPWFSDEVLNLSDKRRTIKAKMSIIPHGPQTEKYTAEEQQ</sequence>
<evidence type="ECO:0000313" key="2">
    <source>
        <dbReference type="Proteomes" id="UP001634394"/>
    </source>
</evidence>
<accession>A0ABD3VQM7</accession>
<proteinExistence type="predicted"/>
<feature type="non-terminal residue" evidence="1">
    <location>
        <position position="54"/>
    </location>
</feature>
<dbReference type="Proteomes" id="UP001634394">
    <property type="component" value="Unassembled WGS sequence"/>
</dbReference>
<evidence type="ECO:0000313" key="1">
    <source>
        <dbReference type="EMBL" id="KAL3862822.1"/>
    </source>
</evidence>
<gene>
    <name evidence="1" type="ORF">ACJMK2_008768</name>
</gene>
<name>A0ABD3VQM7_SINWO</name>
<keyword evidence="2" id="KW-1185">Reference proteome</keyword>
<feature type="non-terminal residue" evidence="1">
    <location>
        <position position="1"/>
    </location>
</feature>
<protein>
    <submittedName>
        <fullName evidence="1">Uncharacterized protein</fullName>
    </submittedName>
</protein>
<dbReference type="AlphaFoldDB" id="A0ABD3VQM7"/>
<organism evidence="1 2">
    <name type="scientific">Sinanodonta woodiana</name>
    <name type="common">Chinese pond mussel</name>
    <name type="synonym">Anodonta woodiana</name>
    <dbReference type="NCBI Taxonomy" id="1069815"/>
    <lineage>
        <taxon>Eukaryota</taxon>
        <taxon>Metazoa</taxon>
        <taxon>Spiralia</taxon>
        <taxon>Lophotrochozoa</taxon>
        <taxon>Mollusca</taxon>
        <taxon>Bivalvia</taxon>
        <taxon>Autobranchia</taxon>
        <taxon>Heteroconchia</taxon>
        <taxon>Palaeoheterodonta</taxon>
        <taxon>Unionida</taxon>
        <taxon>Unionoidea</taxon>
        <taxon>Unionidae</taxon>
        <taxon>Unioninae</taxon>
        <taxon>Sinanodonta</taxon>
    </lineage>
</organism>